<organism evidence="2 3">
    <name type="scientific">Streptococcus equi subsp. equi</name>
    <dbReference type="NCBI Taxonomy" id="148942"/>
    <lineage>
        <taxon>Bacteria</taxon>
        <taxon>Bacillati</taxon>
        <taxon>Bacillota</taxon>
        <taxon>Bacilli</taxon>
        <taxon>Lactobacillales</taxon>
        <taxon>Streptococcaceae</taxon>
        <taxon>Streptococcus</taxon>
    </lineage>
</organism>
<dbReference type="Proteomes" id="UP000254461">
    <property type="component" value="Unassembled WGS sequence"/>
</dbReference>
<evidence type="ECO:0000313" key="2">
    <source>
        <dbReference type="EMBL" id="SUN45276.1"/>
    </source>
</evidence>
<dbReference type="EMBL" id="UHFF01000002">
    <property type="protein sequence ID" value="SUN45276.1"/>
    <property type="molecule type" value="Genomic_DNA"/>
</dbReference>
<feature type="signal peptide" evidence="1">
    <location>
        <begin position="1"/>
        <end position="28"/>
    </location>
</feature>
<gene>
    <name evidence="2" type="ORF">NCTC12092_00426</name>
</gene>
<name>A0A380JPZ0_9STRE</name>
<keyword evidence="1" id="KW-0732">Signal</keyword>
<reference evidence="2 3" key="1">
    <citation type="submission" date="2018-06" db="EMBL/GenBank/DDBJ databases">
        <authorList>
            <consortium name="Pathogen Informatics"/>
            <person name="Doyle S."/>
        </authorList>
    </citation>
    <scope>NUCLEOTIDE SEQUENCE [LARGE SCALE GENOMIC DNA]</scope>
    <source>
        <strain evidence="2 3">NCTC12092</strain>
    </source>
</reference>
<dbReference type="RefSeq" id="WP_021320424.1">
    <property type="nucleotide sequence ID" value="NZ_UHFF01000002.1"/>
</dbReference>
<proteinExistence type="predicted"/>
<dbReference type="AlphaFoldDB" id="A0A380JPZ0"/>
<protein>
    <submittedName>
        <fullName evidence="2">Exported protein</fullName>
    </submittedName>
</protein>
<accession>A0A380JPZ0</accession>
<sequence>MNKIFKLITAFLTLTFLVTTTAPSVAYAATQNNIQNTQSNSAVQEQQLTEAIQYIFDHAATYNKQGYIENIDFDLIRSQYGDSQELTLVENDVNADLMYKASAWQCTVTAIQDTLGVAAISSLLSGGIVGLVQRKAAAEIAKLILKVGIKNVAPAAAAASLIWSFGRCMWF</sequence>
<evidence type="ECO:0000256" key="1">
    <source>
        <dbReference type="SAM" id="SignalP"/>
    </source>
</evidence>
<evidence type="ECO:0000313" key="3">
    <source>
        <dbReference type="Proteomes" id="UP000254461"/>
    </source>
</evidence>
<feature type="chain" id="PRO_5016565556" evidence="1">
    <location>
        <begin position="29"/>
        <end position="171"/>
    </location>
</feature>